<sequence length="59" mass="6750">MTTPSQRAERGTVCALADSTRRVWQWPVILSGPLEDSQVGPRTPVELRRRRCHQPRPGR</sequence>
<reference evidence="3" key="2">
    <citation type="submission" date="2012-02" db="EMBL/GenBank/DDBJ databases">
        <title>Complete genome sequence of Blastococcus saxobsidens strain DD2.</title>
        <authorList>
            <person name="Genoscope."/>
        </authorList>
    </citation>
    <scope>NUCLEOTIDE SEQUENCE [LARGE SCALE GENOMIC DNA]</scope>
    <source>
        <strain evidence="3">DD2</strain>
    </source>
</reference>
<feature type="region of interest" description="Disordered" evidence="1">
    <location>
        <begin position="33"/>
        <end position="59"/>
    </location>
</feature>
<reference evidence="2 3" key="1">
    <citation type="journal article" date="2012" name="J. Bacteriol.">
        <title>Genome Sequence of Blastococcus saxobsidens DD2, a Stone-Inhabiting Bacterium.</title>
        <authorList>
            <person name="Chouaia B."/>
            <person name="Crotti E."/>
            <person name="Brusetti L."/>
            <person name="Daffonchio D."/>
            <person name="Essoussi I."/>
            <person name="Nouioui I."/>
            <person name="Sbissi I."/>
            <person name="Ghodhbane-Gtari F."/>
            <person name="Gtari M."/>
            <person name="Vacherie B."/>
            <person name="Barbe V."/>
            <person name="Medigue C."/>
            <person name="Gury J."/>
            <person name="Pujic P."/>
            <person name="Normand P."/>
        </authorList>
    </citation>
    <scope>NUCLEOTIDE SEQUENCE [LARGE SCALE GENOMIC DNA]</scope>
    <source>
        <strain evidence="2 3">DD2</strain>
    </source>
</reference>
<feature type="compositionally biased region" description="Basic residues" evidence="1">
    <location>
        <begin position="48"/>
        <end position="59"/>
    </location>
</feature>
<proteinExistence type="predicted"/>
<protein>
    <submittedName>
        <fullName evidence="2">Uncharacterized protein</fullName>
    </submittedName>
</protein>
<evidence type="ECO:0000313" key="2">
    <source>
        <dbReference type="EMBL" id="CCG04892.1"/>
    </source>
</evidence>
<evidence type="ECO:0000256" key="1">
    <source>
        <dbReference type="SAM" id="MobiDB-lite"/>
    </source>
</evidence>
<gene>
    <name evidence="2" type="ordered locus">BLASA_4064</name>
</gene>
<evidence type="ECO:0000313" key="3">
    <source>
        <dbReference type="Proteomes" id="UP000007517"/>
    </source>
</evidence>
<dbReference type="HOGENOM" id="CLU_2951090_0_0_11"/>
<organism evidence="2 3">
    <name type="scientific">Blastococcus saxobsidens (strain DD2)</name>
    <dbReference type="NCBI Taxonomy" id="1146883"/>
    <lineage>
        <taxon>Bacteria</taxon>
        <taxon>Bacillati</taxon>
        <taxon>Actinomycetota</taxon>
        <taxon>Actinomycetes</taxon>
        <taxon>Geodermatophilales</taxon>
        <taxon>Geodermatophilaceae</taxon>
        <taxon>Blastococcus</taxon>
    </lineage>
</organism>
<accession>H6RK36</accession>
<dbReference type="EMBL" id="FO117623">
    <property type="protein sequence ID" value="CCG04892.1"/>
    <property type="molecule type" value="Genomic_DNA"/>
</dbReference>
<dbReference type="Proteomes" id="UP000007517">
    <property type="component" value="Chromosome"/>
</dbReference>
<name>H6RK36_BLASD</name>
<dbReference type="KEGG" id="bsd:BLASA_4064"/>
<keyword evidence="3" id="KW-1185">Reference proteome</keyword>
<dbReference type="AlphaFoldDB" id="H6RK36"/>